<dbReference type="AlphaFoldDB" id="A0A5B8VST1"/>
<dbReference type="KEGG" id="mgk:FSB76_01600"/>
<proteinExistence type="predicted"/>
<evidence type="ECO:0000313" key="1">
    <source>
        <dbReference type="EMBL" id="QEC74704.1"/>
    </source>
</evidence>
<gene>
    <name evidence="1" type="ORF">FSB76_01600</name>
</gene>
<dbReference type="RefSeq" id="WP_147051863.1">
    <property type="nucleotide sequence ID" value="NZ_CP042437.1"/>
</dbReference>
<accession>A0A5B8VST1</accession>
<reference evidence="1 2" key="1">
    <citation type="journal article" date="2013" name="J. Microbiol.">
        <title>Mucilaginibacter ginsenosidivorax sp. nov., with ginsenoside converting activity isolated from sediment.</title>
        <authorList>
            <person name="Kim J.K."/>
            <person name="Choi T.E."/>
            <person name="Liu Q.M."/>
            <person name="Park H.Y."/>
            <person name="Yi T.H."/>
            <person name="Yoon M.H."/>
            <person name="Kim S.C."/>
            <person name="Im W.T."/>
        </authorList>
    </citation>
    <scope>NUCLEOTIDE SEQUENCE [LARGE SCALE GENOMIC DNA]</scope>
    <source>
        <strain evidence="1 2">KHI28</strain>
    </source>
</reference>
<protein>
    <submittedName>
        <fullName evidence="1">Uncharacterized protein</fullName>
    </submittedName>
</protein>
<dbReference type="EMBL" id="CP042437">
    <property type="protein sequence ID" value="QEC74704.1"/>
    <property type="molecule type" value="Genomic_DNA"/>
</dbReference>
<sequence length="63" mass="7246">MTDPINLQVRRADNTWDIIEAALLPLEEEKQVKATGTFQLYRGFPNLSNTKITVRPMSDIWKA</sequence>
<dbReference type="Proteomes" id="UP000321362">
    <property type="component" value="Chromosome"/>
</dbReference>
<keyword evidence="2" id="KW-1185">Reference proteome</keyword>
<organism evidence="1 2">
    <name type="scientific">Mucilaginibacter ginsenosidivorax</name>
    <dbReference type="NCBI Taxonomy" id="862126"/>
    <lineage>
        <taxon>Bacteria</taxon>
        <taxon>Pseudomonadati</taxon>
        <taxon>Bacteroidota</taxon>
        <taxon>Sphingobacteriia</taxon>
        <taxon>Sphingobacteriales</taxon>
        <taxon>Sphingobacteriaceae</taxon>
        <taxon>Mucilaginibacter</taxon>
    </lineage>
</organism>
<name>A0A5B8VST1_9SPHI</name>
<evidence type="ECO:0000313" key="2">
    <source>
        <dbReference type="Proteomes" id="UP000321362"/>
    </source>
</evidence>